<protein>
    <submittedName>
        <fullName evidence="1">Uncharacterized protein</fullName>
    </submittedName>
</protein>
<accession>A0A433PJR6</accession>
<evidence type="ECO:0000313" key="1">
    <source>
        <dbReference type="EMBL" id="RUS17814.1"/>
    </source>
</evidence>
<keyword evidence="2" id="KW-1185">Reference proteome</keyword>
<reference evidence="1 2" key="1">
    <citation type="journal article" date="2018" name="New Phytol.">
        <title>Phylogenomics of Endogonaceae and evolution of mycorrhizas within Mucoromycota.</title>
        <authorList>
            <person name="Chang Y."/>
            <person name="Desiro A."/>
            <person name="Na H."/>
            <person name="Sandor L."/>
            <person name="Lipzen A."/>
            <person name="Clum A."/>
            <person name="Barry K."/>
            <person name="Grigoriev I.V."/>
            <person name="Martin F.M."/>
            <person name="Stajich J.E."/>
            <person name="Smith M.E."/>
            <person name="Bonito G."/>
            <person name="Spatafora J.W."/>
        </authorList>
    </citation>
    <scope>NUCLEOTIDE SEQUENCE [LARGE SCALE GENOMIC DNA]</scope>
    <source>
        <strain evidence="1 2">AD002</strain>
    </source>
</reference>
<organism evidence="1 2">
    <name type="scientific">Jimgerdemannia flammicorona</name>
    <dbReference type="NCBI Taxonomy" id="994334"/>
    <lineage>
        <taxon>Eukaryota</taxon>
        <taxon>Fungi</taxon>
        <taxon>Fungi incertae sedis</taxon>
        <taxon>Mucoromycota</taxon>
        <taxon>Mucoromycotina</taxon>
        <taxon>Endogonomycetes</taxon>
        <taxon>Endogonales</taxon>
        <taxon>Endogonaceae</taxon>
        <taxon>Jimgerdemannia</taxon>
    </lineage>
</organism>
<comment type="caution">
    <text evidence="1">The sequence shown here is derived from an EMBL/GenBank/DDBJ whole genome shotgun (WGS) entry which is preliminary data.</text>
</comment>
<dbReference type="Proteomes" id="UP000274822">
    <property type="component" value="Unassembled WGS sequence"/>
</dbReference>
<sequence length="120" mass="13952">MRFVCLRRTKDMRFDGRAILALPTIESFLHRVQFSDEARNRYRLLEDEAKKLYREFRKSKAGADADAEEQGAVKKYSNLLAALTRLSTLKTILEGQAADTIDMERLVEILRNAIEDNEDW</sequence>
<name>A0A433PJR6_9FUNG</name>
<dbReference type="EMBL" id="RBNJ01022758">
    <property type="protein sequence ID" value="RUS17814.1"/>
    <property type="molecule type" value="Genomic_DNA"/>
</dbReference>
<proteinExistence type="predicted"/>
<evidence type="ECO:0000313" key="2">
    <source>
        <dbReference type="Proteomes" id="UP000274822"/>
    </source>
</evidence>
<dbReference type="AlphaFoldDB" id="A0A433PJR6"/>
<gene>
    <name evidence="1" type="ORF">BC938DRAFT_476155</name>
</gene>